<proteinExistence type="predicted"/>
<organism evidence="1 2">
    <name type="scientific">Candidatus Nomurabacteria bacterium GW2011_GWA1_46_11</name>
    <dbReference type="NCBI Taxonomy" id="1618732"/>
    <lineage>
        <taxon>Bacteria</taxon>
        <taxon>Candidatus Nomuraibacteriota</taxon>
    </lineage>
</organism>
<dbReference type="EMBL" id="LCLS01000038">
    <property type="protein sequence ID" value="KKU20502.1"/>
    <property type="molecule type" value="Genomic_DNA"/>
</dbReference>
<evidence type="ECO:0000313" key="2">
    <source>
        <dbReference type="Proteomes" id="UP000034107"/>
    </source>
</evidence>
<protein>
    <submittedName>
        <fullName evidence="1">Uncharacterized protein</fullName>
    </submittedName>
</protein>
<dbReference type="AlphaFoldDB" id="A0A0G1NJG6"/>
<name>A0A0G1NJG6_9BACT</name>
<sequence length="188" mass="21108">MIPELRMLTACLPDNPLFFYSDGLLVDVHNTSMSPHSTRHTARITQISSLPTEEITRTDLWWSHMRQYGIPCGTSLRITLGYTTGNSEEVNFLEDLDEMPYGYAELIARNPSTPQQVSYQIVPTHLGEKISVKVALNGNSQQFNCPIGSHDYDRFLKETTAITQKAIARAGALLALVRATIPQWVQEN</sequence>
<gene>
    <name evidence="1" type="ORF">UX31_C0038G0005</name>
</gene>
<evidence type="ECO:0000313" key="1">
    <source>
        <dbReference type="EMBL" id="KKU20502.1"/>
    </source>
</evidence>
<reference evidence="1 2" key="1">
    <citation type="journal article" date="2015" name="Nature">
        <title>rRNA introns, odd ribosomes, and small enigmatic genomes across a large radiation of phyla.</title>
        <authorList>
            <person name="Brown C.T."/>
            <person name="Hug L.A."/>
            <person name="Thomas B.C."/>
            <person name="Sharon I."/>
            <person name="Castelle C.J."/>
            <person name="Singh A."/>
            <person name="Wilkins M.J."/>
            <person name="Williams K.H."/>
            <person name="Banfield J.F."/>
        </authorList>
    </citation>
    <scope>NUCLEOTIDE SEQUENCE [LARGE SCALE GENOMIC DNA]</scope>
</reference>
<comment type="caution">
    <text evidence="1">The sequence shown here is derived from an EMBL/GenBank/DDBJ whole genome shotgun (WGS) entry which is preliminary data.</text>
</comment>
<accession>A0A0G1NJG6</accession>
<dbReference type="Proteomes" id="UP000034107">
    <property type="component" value="Unassembled WGS sequence"/>
</dbReference>